<evidence type="ECO:0000256" key="2">
    <source>
        <dbReference type="PROSITE-ProRule" id="PRU00168"/>
    </source>
</evidence>
<keyword evidence="1 2" id="KW-0344">Guanine-nucleotide releasing factor</keyword>
<feature type="domain" description="Ras-GEF" evidence="4">
    <location>
        <begin position="467"/>
        <end position="645"/>
    </location>
</feature>
<reference evidence="5 6" key="1">
    <citation type="submission" date="2015-04" db="EMBL/GenBank/DDBJ databases">
        <title>Complete genome sequence of Schizopora paradoxa KUC8140, a cosmopolitan wood degrader in East Asia.</title>
        <authorList>
            <consortium name="DOE Joint Genome Institute"/>
            <person name="Min B."/>
            <person name="Park H."/>
            <person name="Jang Y."/>
            <person name="Kim J.-J."/>
            <person name="Kim K.H."/>
            <person name="Pangilinan J."/>
            <person name="Lipzen A."/>
            <person name="Riley R."/>
            <person name="Grigoriev I.V."/>
            <person name="Spatafora J.W."/>
            <person name="Choi I.-G."/>
        </authorList>
    </citation>
    <scope>NUCLEOTIDE SEQUENCE [LARGE SCALE GENOMIC DNA]</scope>
    <source>
        <strain evidence="5 6">KUC8140</strain>
    </source>
</reference>
<dbReference type="PANTHER" id="PTHR23113">
    <property type="entry name" value="GUANINE NUCLEOTIDE EXCHANGE FACTOR"/>
    <property type="match status" value="1"/>
</dbReference>
<dbReference type="Gene3D" id="1.10.840.10">
    <property type="entry name" value="Ras guanine-nucleotide exchange factors catalytic domain"/>
    <property type="match status" value="1"/>
</dbReference>
<dbReference type="AlphaFoldDB" id="A0A0H2RS91"/>
<dbReference type="EMBL" id="KQ085937">
    <property type="protein sequence ID" value="KLO14885.1"/>
    <property type="molecule type" value="Genomic_DNA"/>
</dbReference>
<dbReference type="PROSITE" id="PS50009">
    <property type="entry name" value="RASGEF_CAT"/>
    <property type="match status" value="1"/>
</dbReference>
<feature type="region of interest" description="Disordered" evidence="3">
    <location>
        <begin position="156"/>
        <end position="203"/>
    </location>
</feature>
<gene>
    <name evidence="5" type="ORF">SCHPADRAFT_927550</name>
</gene>
<name>A0A0H2RS91_9AGAM</name>
<feature type="compositionally biased region" description="Low complexity" evidence="3">
    <location>
        <begin position="172"/>
        <end position="184"/>
    </location>
</feature>
<dbReference type="Gene3D" id="1.20.870.10">
    <property type="entry name" value="Son of sevenless (SoS) protein Chain: S domain 1"/>
    <property type="match status" value="1"/>
</dbReference>
<dbReference type="InterPro" id="IPR001895">
    <property type="entry name" value="RASGEF_cat_dom"/>
</dbReference>
<dbReference type="OrthoDB" id="4062651at2759"/>
<dbReference type="STRING" id="27342.A0A0H2RS91"/>
<dbReference type="InterPro" id="IPR059179">
    <property type="entry name" value="MLKL-like_MCAfunc"/>
</dbReference>
<dbReference type="SMART" id="SM00147">
    <property type="entry name" value="RasGEF"/>
    <property type="match status" value="1"/>
</dbReference>
<dbReference type="CDD" id="cd21037">
    <property type="entry name" value="MLKL_NTD"/>
    <property type="match status" value="1"/>
</dbReference>
<accession>A0A0H2RS91</accession>
<dbReference type="SUPFAM" id="SSF48366">
    <property type="entry name" value="Ras GEF"/>
    <property type="match status" value="1"/>
</dbReference>
<dbReference type="Proteomes" id="UP000053477">
    <property type="component" value="Unassembled WGS sequence"/>
</dbReference>
<keyword evidence="6" id="KW-1185">Reference proteome</keyword>
<dbReference type="GO" id="GO:0005085">
    <property type="term" value="F:guanyl-nucleotide exchange factor activity"/>
    <property type="evidence" value="ECO:0007669"/>
    <property type="project" value="UniProtKB-KW"/>
</dbReference>
<dbReference type="InterPro" id="IPR008937">
    <property type="entry name" value="Ras-like_GEF"/>
</dbReference>
<dbReference type="InterPro" id="IPR023578">
    <property type="entry name" value="Ras_GEF_dom_sf"/>
</dbReference>
<protein>
    <submittedName>
        <fullName evidence="5">Ras GEF</fullName>
    </submittedName>
</protein>
<feature type="region of interest" description="Disordered" evidence="3">
    <location>
        <begin position="226"/>
        <end position="295"/>
    </location>
</feature>
<dbReference type="Pfam" id="PF00617">
    <property type="entry name" value="RasGEF"/>
    <property type="match status" value="1"/>
</dbReference>
<evidence type="ECO:0000256" key="1">
    <source>
        <dbReference type="ARBA" id="ARBA00022658"/>
    </source>
</evidence>
<feature type="compositionally biased region" description="Polar residues" evidence="3">
    <location>
        <begin position="285"/>
        <end position="294"/>
    </location>
</feature>
<proteinExistence type="predicted"/>
<evidence type="ECO:0000313" key="5">
    <source>
        <dbReference type="EMBL" id="KLO14885.1"/>
    </source>
</evidence>
<dbReference type="GO" id="GO:0007265">
    <property type="term" value="P:Ras protein signal transduction"/>
    <property type="evidence" value="ECO:0007669"/>
    <property type="project" value="TreeGrafter"/>
</dbReference>
<evidence type="ECO:0000259" key="4">
    <source>
        <dbReference type="PROSITE" id="PS50009"/>
    </source>
</evidence>
<sequence length="645" mass="71555">MASIKPMSWPTDVLSCSSLISKPARSVIGKANEKAQNWAKMGRVKSLINQSKIKEGLDSLYRDLDMCAHTSNVAMLAVLHRSNLDMEKLRARDDAEIKDLLQKVLQDIAAKKEIIPNPEVRSFVHTIQKELEKPLALGPEERDSLLQGLRNIYDETDTISPGADQPGGVIYDSPRPSSDRSLPSTEPNPVVKDSGISPVGHLSESESMESLTSWFNWNGFSETDLDIGPTLTIPGRPYDGRRLSSPPPAIAHAEPPNQGASGSQISSSLPSSIGDPLFGKRRESTSSSLQTMQSPLLDHDDLDARVILRRDPQGRLVRGTLAGLVDELLVHSQGSLDYQAYQEVFLTNVCLINPRDDPPRDIIRLLLRHHILAENKSSQERFEIRFKILDTLKSMILGHYENAIGTPTLKDLLVFLEGIVSPKLFAGEAKDVKISTEALIHRRAGGSLRSTSISSSNRKSLQMPKFEPKGFALGMMMLEGNVYRRITPTDCVLHLSARGRPSSVSESLVLSKRIVMWVKRAITRSNQIGERSDALRFFIDTASECRKLGNLSSMVSILKAINSPDITRLKKTREHLQRDSNLLRTLEQLSMFLDPAHDYKAYKDLLPGIEHRCIPWLRGNSIWHPGCGGLQKLIPIGAKFVGPGF</sequence>
<feature type="compositionally biased region" description="Low complexity" evidence="3">
    <location>
        <begin position="261"/>
        <end position="277"/>
    </location>
</feature>
<dbReference type="GO" id="GO:0005886">
    <property type="term" value="C:plasma membrane"/>
    <property type="evidence" value="ECO:0007669"/>
    <property type="project" value="TreeGrafter"/>
</dbReference>
<organism evidence="5 6">
    <name type="scientific">Schizopora paradoxa</name>
    <dbReference type="NCBI Taxonomy" id="27342"/>
    <lineage>
        <taxon>Eukaryota</taxon>
        <taxon>Fungi</taxon>
        <taxon>Dikarya</taxon>
        <taxon>Basidiomycota</taxon>
        <taxon>Agaricomycotina</taxon>
        <taxon>Agaricomycetes</taxon>
        <taxon>Hymenochaetales</taxon>
        <taxon>Schizoporaceae</taxon>
        <taxon>Schizopora</taxon>
    </lineage>
</organism>
<dbReference type="InterPro" id="IPR036964">
    <property type="entry name" value="RASGEF_cat_dom_sf"/>
</dbReference>
<evidence type="ECO:0000256" key="3">
    <source>
        <dbReference type="SAM" id="MobiDB-lite"/>
    </source>
</evidence>
<evidence type="ECO:0000313" key="6">
    <source>
        <dbReference type="Proteomes" id="UP000053477"/>
    </source>
</evidence>
<dbReference type="PANTHER" id="PTHR23113:SF368">
    <property type="entry name" value="CELL DIVISION CONTROL PROTEIN 25"/>
    <property type="match status" value="1"/>
</dbReference>
<dbReference type="InParanoid" id="A0A0H2RS91"/>